<comment type="caution">
    <text evidence="1">The sequence shown here is derived from an EMBL/GenBank/DDBJ whole genome shotgun (WGS) entry which is preliminary data.</text>
</comment>
<sequence length="415" mass="47955">MGLGRISLLLLLSFTLLGCQSEQVIGSSELGDYKETGARLFDLNGDEWEALSLDEQRKLTSEVEYLYPNVEYHTDISNEINEYYSENNRKHKIGDFLNLIKLEPSYVAAIADDQDVILYKGSREFRSTGDPLTSAWVHVQRNDDGHYLYSNEFEGIDKLSASYYHEKADSGFEFLQSILAEEESVVYSDRLERSDTSGLFEDMIFHDQVDQTLYHVKTDDLYNPQVFHRPAELVRGSKQYYLRLMESSEGLAVFYFDDGQFYIATLDQTRSVSSNIADLHMFYNGSTASMAFYDWETDRFYHHFTPRNQQHSSMMVTKFTEDKILHKVDYSGSDCPCILVPLNEGKHFLAGHIKTQQFVVMDDELNVIQEVAGVEAEKNLRGEYDDSISYEWHGDQLSLYILSHSQVVEMMFEKK</sequence>
<evidence type="ECO:0000313" key="2">
    <source>
        <dbReference type="Proteomes" id="UP001285636"/>
    </source>
</evidence>
<proteinExistence type="predicted"/>
<protein>
    <recommendedName>
        <fullName evidence="3">Lipoprotein</fullName>
    </recommendedName>
</protein>
<accession>A0AAJ2U424</accession>
<reference evidence="1" key="1">
    <citation type="submission" date="2023-10" db="EMBL/GenBank/DDBJ databases">
        <title>Screening of Alkalihalophilus pseudofirmusBZ-TG-HK211 and Its Alleviation of Salt Stress on Rapeseed Growth.</title>
        <authorList>
            <person name="Zhao B."/>
            <person name="Guo T."/>
        </authorList>
    </citation>
    <scope>NUCLEOTIDE SEQUENCE</scope>
    <source>
        <strain evidence="1">BZ-TG-HK211</strain>
    </source>
</reference>
<dbReference type="PROSITE" id="PS51257">
    <property type="entry name" value="PROKAR_LIPOPROTEIN"/>
    <property type="match status" value="1"/>
</dbReference>
<evidence type="ECO:0008006" key="3">
    <source>
        <dbReference type="Google" id="ProtNLM"/>
    </source>
</evidence>
<dbReference type="RefSeq" id="WP_323467136.1">
    <property type="nucleotide sequence ID" value="NZ_CP144224.1"/>
</dbReference>
<gene>
    <name evidence="1" type="ORF">RYX45_14270</name>
</gene>
<dbReference type="EMBL" id="JAWJAY010000003">
    <property type="protein sequence ID" value="MDV2886352.1"/>
    <property type="molecule type" value="Genomic_DNA"/>
</dbReference>
<name>A0AAJ2U424_ALKPS</name>
<evidence type="ECO:0000313" key="1">
    <source>
        <dbReference type="EMBL" id="MDV2886352.1"/>
    </source>
</evidence>
<dbReference type="Proteomes" id="UP001285636">
    <property type="component" value="Unassembled WGS sequence"/>
</dbReference>
<organism evidence="1 2">
    <name type="scientific">Alkalihalophilus pseudofirmus</name>
    <name type="common">Bacillus pseudofirmus</name>
    <dbReference type="NCBI Taxonomy" id="79885"/>
    <lineage>
        <taxon>Bacteria</taxon>
        <taxon>Bacillati</taxon>
        <taxon>Bacillota</taxon>
        <taxon>Bacilli</taxon>
        <taxon>Bacillales</taxon>
        <taxon>Bacillaceae</taxon>
        <taxon>Alkalihalophilus</taxon>
    </lineage>
</organism>
<dbReference type="AlphaFoldDB" id="A0AAJ2U424"/>